<dbReference type="AlphaFoldDB" id="A0A641ASP9"/>
<keyword evidence="1 3" id="KW-0808">Transferase</keyword>
<reference evidence="3" key="1">
    <citation type="submission" date="2019-09" db="EMBL/GenBank/DDBJ databases">
        <authorList>
            <person name="Li J."/>
        </authorList>
    </citation>
    <scope>NUCLEOTIDE SEQUENCE [LARGE SCALE GENOMIC DNA]</scope>
    <source>
        <strain evidence="3">NRBC 14897</strain>
    </source>
</reference>
<feature type="domain" description="4'-phosphopantetheinyl transferase" evidence="2">
    <location>
        <begin position="108"/>
        <end position="181"/>
    </location>
</feature>
<dbReference type="OrthoDB" id="190168at2"/>
<proteinExistence type="predicted"/>
<dbReference type="Proteomes" id="UP001515100">
    <property type="component" value="Unassembled WGS sequence"/>
</dbReference>
<dbReference type="GO" id="GO:0000287">
    <property type="term" value="F:magnesium ion binding"/>
    <property type="evidence" value="ECO:0007669"/>
    <property type="project" value="InterPro"/>
</dbReference>
<evidence type="ECO:0000259" key="2">
    <source>
        <dbReference type="Pfam" id="PF01648"/>
    </source>
</evidence>
<protein>
    <submittedName>
        <fullName evidence="3">4'-phosphopantetheinyl transferase superfamily protein</fullName>
    </submittedName>
</protein>
<keyword evidence="4" id="KW-1185">Reference proteome</keyword>
<name>A0A641ASP9_9ACTN</name>
<sequence length="208" mass="22258">MDQQAVWRFVPVAEVGDALVALSCAESSRAALFRHQTDRTAYVAAHRLVRECAGALLGVTAGSLVVESSCPDCGSDEHGVPRLAGRGDVSISLSHTRGHVAAVAHWVGCGIDVERLDRPGPPRSALTVREQGWIDSQEEPRASAIRVWVRKEALIKSGVGTLDAARSVEVVDRRGLRDTVNRKVVHEWSVPGAVGAVALGLRSQYGLE</sequence>
<evidence type="ECO:0000313" key="3">
    <source>
        <dbReference type="EMBL" id="KAA1380692.1"/>
    </source>
</evidence>
<dbReference type="RefSeq" id="WP_129181408.1">
    <property type="nucleotide sequence ID" value="NZ_JAGIOG010000001.1"/>
</dbReference>
<evidence type="ECO:0000256" key="1">
    <source>
        <dbReference type="ARBA" id="ARBA00022679"/>
    </source>
</evidence>
<gene>
    <name evidence="3" type="ORF">ESP62_005860</name>
</gene>
<comment type="caution">
    <text evidence="3">The sequence shown here is derived from an EMBL/GenBank/DDBJ whole genome shotgun (WGS) entry which is preliminary data.</text>
</comment>
<dbReference type="EMBL" id="SDPP02000001">
    <property type="protein sequence ID" value="KAA1380692.1"/>
    <property type="molecule type" value="Genomic_DNA"/>
</dbReference>
<organism evidence="3 4">
    <name type="scientific">Aeromicrobium fastidiosum</name>
    <dbReference type="NCBI Taxonomy" id="52699"/>
    <lineage>
        <taxon>Bacteria</taxon>
        <taxon>Bacillati</taxon>
        <taxon>Actinomycetota</taxon>
        <taxon>Actinomycetes</taxon>
        <taxon>Propionibacteriales</taxon>
        <taxon>Nocardioidaceae</taxon>
        <taxon>Aeromicrobium</taxon>
    </lineage>
</organism>
<dbReference type="SUPFAM" id="SSF56214">
    <property type="entry name" value="4'-phosphopantetheinyl transferase"/>
    <property type="match status" value="2"/>
</dbReference>
<dbReference type="InterPro" id="IPR037143">
    <property type="entry name" value="4-PPantetheinyl_Trfase_dom_sf"/>
</dbReference>
<dbReference type="Gene3D" id="3.90.470.20">
    <property type="entry name" value="4'-phosphopantetheinyl transferase domain"/>
    <property type="match status" value="1"/>
</dbReference>
<dbReference type="InterPro" id="IPR008278">
    <property type="entry name" value="4-PPantetheinyl_Trfase_dom"/>
</dbReference>
<accession>A0A641ASP9</accession>
<evidence type="ECO:0000313" key="4">
    <source>
        <dbReference type="Proteomes" id="UP001515100"/>
    </source>
</evidence>
<dbReference type="Pfam" id="PF01648">
    <property type="entry name" value="ACPS"/>
    <property type="match status" value="1"/>
</dbReference>
<dbReference type="GO" id="GO:0008897">
    <property type="term" value="F:holo-[acyl-carrier-protein] synthase activity"/>
    <property type="evidence" value="ECO:0007669"/>
    <property type="project" value="InterPro"/>
</dbReference>